<keyword evidence="3" id="KW-0813">Transport</keyword>
<reference evidence="11 12" key="1">
    <citation type="submission" date="2015-11" db="EMBL/GenBank/DDBJ databases">
        <title>Description and complete genome sequence of a novel strain predominating in hypersaline microbial mats and representing a new family of the Bacteriodetes phylum.</title>
        <authorList>
            <person name="Spring S."/>
            <person name="Bunk B."/>
            <person name="Sproer C."/>
            <person name="Klenk H.-P."/>
        </authorList>
    </citation>
    <scope>NUCLEOTIDE SEQUENCE [LARGE SCALE GENOMIC DNA]</scope>
    <source>
        <strain evidence="11 12">L21-Spi-D4</strain>
    </source>
</reference>
<name>A0A0S2I229_9BACT</name>
<evidence type="ECO:0000256" key="5">
    <source>
        <dbReference type="ARBA" id="ARBA00022519"/>
    </source>
</evidence>
<protein>
    <recommendedName>
        <fullName evidence="10">TonB C-terminal domain-containing protein</fullName>
    </recommendedName>
</protein>
<dbReference type="InterPro" id="IPR003538">
    <property type="entry name" value="TonB"/>
</dbReference>
<evidence type="ECO:0000256" key="9">
    <source>
        <dbReference type="ARBA" id="ARBA00023136"/>
    </source>
</evidence>
<dbReference type="PANTHER" id="PTHR33446:SF2">
    <property type="entry name" value="PROTEIN TONB"/>
    <property type="match status" value="1"/>
</dbReference>
<dbReference type="AlphaFoldDB" id="A0A0S2I229"/>
<keyword evidence="5" id="KW-0997">Cell inner membrane</keyword>
<proteinExistence type="inferred from homology"/>
<dbReference type="KEGG" id="blq:L21SP5_02660"/>
<dbReference type="GO" id="GO:0015891">
    <property type="term" value="P:siderophore transport"/>
    <property type="evidence" value="ECO:0007669"/>
    <property type="project" value="InterPro"/>
</dbReference>
<dbReference type="OrthoDB" id="9814002at2"/>
<keyword evidence="6" id="KW-0812">Transmembrane</keyword>
<dbReference type="SUPFAM" id="SSF74653">
    <property type="entry name" value="TolA/TonB C-terminal domain"/>
    <property type="match status" value="1"/>
</dbReference>
<evidence type="ECO:0000256" key="4">
    <source>
        <dbReference type="ARBA" id="ARBA00022475"/>
    </source>
</evidence>
<evidence type="ECO:0000256" key="3">
    <source>
        <dbReference type="ARBA" id="ARBA00022448"/>
    </source>
</evidence>
<dbReference type="Proteomes" id="UP000064893">
    <property type="component" value="Chromosome"/>
</dbReference>
<dbReference type="PRINTS" id="PR01374">
    <property type="entry name" value="TONBPROTEIN"/>
</dbReference>
<evidence type="ECO:0000313" key="12">
    <source>
        <dbReference type="Proteomes" id="UP000064893"/>
    </source>
</evidence>
<keyword evidence="9" id="KW-0472">Membrane</keyword>
<dbReference type="PATRIC" id="fig|1307839.3.peg.2793"/>
<dbReference type="GO" id="GO:0098797">
    <property type="term" value="C:plasma membrane protein complex"/>
    <property type="evidence" value="ECO:0007669"/>
    <property type="project" value="TreeGrafter"/>
</dbReference>
<evidence type="ECO:0000256" key="2">
    <source>
        <dbReference type="ARBA" id="ARBA00006555"/>
    </source>
</evidence>
<sequence>MEVKKNPKVSLEKGRGTLMLAGLVAVLGLLLVAFNWNSSTGTAEDLGQVMEVNMEEEMIQTQRQEKVEPPPPPPKKKVIEELTVVDNEEELDDELDIDTEADEETMIEQTDIMIEEEVEEEEPEIFMVVEQMPEFPGGQAELFKYISQNIQYPAIAKENGIQGKVFIQFVVGKDGSITNVTVLRGVDPSLDKEAVRVVKNMPKWKPGKQRGKPVYVRYQVPINFKLQ</sequence>
<dbReference type="InterPro" id="IPR051045">
    <property type="entry name" value="TonB-dependent_transducer"/>
</dbReference>
<dbReference type="RefSeq" id="WP_057953669.1">
    <property type="nucleotide sequence ID" value="NZ_CP013118.1"/>
</dbReference>
<dbReference type="FunFam" id="3.30.1150.10:FF:000002">
    <property type="entry name" value="Energy transducer TonB"/>
    <property type="match status" value="1"/>
</dbReference>
<evidence type="ECO:0000259" key="10">
    <source>
        <dbReference type="PROSITE" id="PS52015"/>
    </source>
</evidence>
<evidence type="ECO:0000256" key="7">
    <source>
        <dbReference type="ARBA" id="ARBA00022927"/>
    </source>
</evidence>
<dbReference type="NCBIfam" id="TIGR01352">
    <property type="entry name" value="tonB_Cterm"/>
    <property type="match status" value="1"/>
</dbReference>
<keyword evidence="8" id="KW-1133">Transmembrane helix</keyword>
<evidence type="ECO:0000256" key="1">
    <source>
        <dbReference type="ARBA" id="ARBA00004383"/>
    </source>
</evidence>
<dbReference type="GO" id="GO:0055085">
    <property type="term" value="P:transmembrane transport"/>
    <property type="evidence" value="ECO:0007669"/>
    <property type="project" value="InterPro"/>
</dbReference>
<evidence type="ECO:0000256" key="6">
    <source>
        <dbReference type="ARBA" id="ARBA00022692"/>
    </source>
</evidence>
<gene>
    <name evidence="11" type="ORF">L21SP5_02660</name>
</gene>
<organism evidence="11 12">
    <name type="scientific">Salinivirga cyanobacteriivorans</name>
    <dbReference type="NCBI Taxonomy" id="1307839"/>
    <lineage>
        <taxon>Bacteria</taxon>
        <taxon>Pseudomonadati</taxon>
        <taxon>Bacteroidota</taxon>
        <taxon>Bacteroidia</taxon>
        <taxon>Bacteroidales</taxon>
        <taxon>Salinivirgaceae</taxon>
        <taxon>Salinivirga</taxon>
    </lineage>
</organism>
<evidence type="ECO:0000313" key="11">
    <source>
        <dbReference type="EMBL" id="ALO16283.1"/>
    </source>
</evidence>
<dbReference type="PROSITE" id="PS52015">
    <property type="entry name" value="TONB_CTD"/>
    <property type="match status" value="1"/>
</dbReference>
<keyword evidence="12" id="KW-1185">Reference proteome</keyword>
<dbReference type="EMBL" id="CP013118">
    <property type="protein sequence ID" value="ALO16283.1"/>
    <property type="molecule type" value="Genomic_DNA"/>
</dbReference>
<keyword evidence="4" id="KW-1003">Cell membrane</keyword>
<evidence type="ECO:0000256" key="8">
    <source>
        <dbReference type="ARBA" id="ARBA00022989"/>
    </source>
</evidence>
<dbReference type="InterPro" id="IPR037682">
    <property type="entry name" value="TonB_C"/>
</dbReference>
<feature type="domain" description="TonB C-terminal" evidence="10">
    <location>
        <begin position="137"/>
        <end position="227"/>
    </location>
</feature>
<dbReference type="GO" id="GO:0015031">
    <property type="term" value="P:protein transport"/>
    <property type="evidence" value="ECO:0007669"/>
    <property type="project" value="UniProtKB-KW"/>
</dbReference>
<dbReference type="InterPro" id="IPR006260">
    <property type="entry name" value="TonB/TolA_C"/>
</dbReference>
<dbReference type="STRING" id="1307839.L21SP5_02660"/>
<comment type="similarity">
    <text evidence="2">Belongs to the TonB family.</text>
</comment>
<keyword evidence="7" id="KW-0653">Protein transport</keyword>
<accession>A0A0S2I229</accession>
<dbReference type="PANTHER" id="PTHR33446">
    <property type="entry name" value="PROTEIN TONB-RELATED"/>
    <property type="match status" value="1"/>
</dbReference>
<dbReference type="Gene3D" id="3.30.1150.10">
    <property type="match status" value="1"/>
</dbReference>
<comment type="subcellular location">
    <subcellularLocation>
        <location evidence="1">Cell inner membrane</location>
        <topology evidence="1">Single-pass membrane protein</topology>
        <orientation evidence="1">Periplasmic side</orientation>
    </subcellularLocation>
</comment>
<dbReference type="GO" id="GO:0031992">
    <property type="term" value="F:energy transducer activity"/>
    <property type="evidence" value="ECO:0007669"/>
    <property type="project" value="InterPro"/>
</dbReference>
<dbReference type="Pfam" id="PF03544">
    <property type="entry name" value="TonB_C"/>
    <property type="match status" value="1"/>
</dbReference>
<dbReference type="GO" id="GO:0030288">
    <property type="term" value="C:outer membrane-bounded periplasmic space"/>
    <property type="evidence" value="ECO:0007669"/>
    <property type="project" value="InterPro"/>
</dbReference>